<dbReference type="SUPFAM" id="SSF51726">
    <property type="entry name" value="UROD/MetE-like"/>
    <property type="match status" value="1"/>
</dbReference>
<keyword evidence="3" id="KW-1185">Reference proteome</keyword>
<dbReference type="Gene3D" id="3.20.20.210">
    <property type="match status" value="1"/>
</dbReference>
<dbReference type="Pfam" id="PF01717">
    <property type="entry name" value="Meth_synt_2"/>
    <property type="match status" value="1"/>
</dbReference>
<proteinExistence type="predicted"/>
<dbReference type="GO" id="GO:0003871">
    <property type="term" value="F:5-methyltetrahydropteroyltriglutamate-homocysteine S-methyltransferase activity"/>
    <property type="evidence" value="ECO:0007669"/>
    <property type="project" value="InterPro"/>
</dbReference>
<dbReference type="AlphaFoldDB" id="A0A329QIG0"/>
<organism evidence="2 3">
    <name type="scientific">Phytoactinopolyspora halophila</name>
    <dbReference type="NCBI Taxonomy" id="1981511"/>
    <lineage>
        <taxon>Bacteria</taxon>
        <taxon>Bacillati</taxon>
        <taxon>Actinomycetota</taxon>
        <taxon>Actinomycetes</taxon>
        <taxon>Jiangellales</taxon>
        <taxon>Jiangellaceae</taxon>
        <taxon>Phytoactinopolyspora</taxon>
    </lineage>
</organism>
<dbReference type="GO" id="GO:0008270">
    <property type="term" value="F:zinc ion binding"/>
    <property type="evidence" value="ECO:0007669"/>
    <property type="project" value="InterPro"/>
</dbReference>
<reference evidence="2 3" key="1">
    <citation type="submission" date="2018-06" db="EMBL/GenBank/DDBJ databases">
        <title>Phytoactinopolyspora halophila sp. nov., a novel halophilic actinomycete isolated from a saline soil in China.</title>
        <authorList>
            <person name="Tang S.-K."/>
        </authorList>
    </citation>
    <scope>NUCLEOTIDE SEQUENCE [LARGE SCALE GENOMIC DNA]</scope>
    <source>
        <strain evidence="2 3">YIM 96934</strain>
    </source>
</reference>
<name>A0A329QIG0_9ACTN</name>
<evidence type="ECO:0000313" key="3">
    <source>
        <dbReference type="Proteomes" id="UP000250462"/>
    </source>
</evidence>
<gene>
    <name evidence="2" type="ORF">DPM12_15240</name>
</gene>
<evidence type="ECO:0000259" key="1">
    <source>
        <dbReference type="Pfam" id="PF01717"/>
    </source>
</evidence>
<dbReference type="EMBL" id="QMIG01000017">
    <property type="protein sequence ID" value="RAW12026.1"/>
    <property type="molecule type" value="Genomic_DNA"/>
</dbReference>
<protein>
    <submittedName>
        <fullName evidence="2">Methionine synthase</fullName>
    </submittedName>
</protein>
<sequence>MGVTYPWKPAVATGMGSLPYVDRDEATRVVVGELPDFPHVPELPRRGAGSDMTGRGATFLKELHVDLQPSGWRLIEGESIDERRARSDLHADLEAMQFAAYGYTGPLKIQIVGPLTLAATLERARGERAIADHGARRDLAESLAEGVAEHVADVARRVPEASVVMQLDEPSLPAVLAGEIPTVSGYGRLRAVDESEAESLLRSVIEAAGSDVPVVVHCCARRVPTALLQRAGAVGVALDVDLLNRDDMKELTETVDAGLALWPGVVPSTPPNTPPAERELAQRVVGLCRRLDQDPREMAERMVITPVCGLAGADVGWARQAYTLARSTARAFADIVGDEQ</sequence>
<evidence type="ECO:0000313" key="2">
    <source>
        <dbReference type="EMBL" id="RAW12026.1"/>
    </source>
</evidence>
<accession>A0A329QIG0</accession>
<dbReference type="Proteomes" id="UP000250462">
    <property type="component" value="Unassembled WGS sequence"/>
</dbReference>
<dbReference type="GO" id="GO:0009086">
    <property type="term" value="P:methionine biosynthetic process"/>
    <property type="evidence" value="ECO:0007669"/>
    <property type="project" value="InterPro"/>
</dbReference>
<comment type="caution">
    <text evidence="2">The sequence shown here is derived from an EMBL/GenBank/DDBJ whole genome shotgun (WGS) entry which is preliminary data.</text>
</comment>
<feature type="domain" description="Cobalamin-independent methionine synthase MetE C-terminal/archaeal" evidence="1">
    <location>
        <begin position="109"/>
        <end position="330"/>
    </location>
</feature>
<dbReference type="InterPro" id="IPR038071">
    <property type="entry name" value="UROD/MetE-like_sf"/>
</dbReference>
<dbReference type="OrthoDB" id="5242426at2"/>
<dbReference type="InterPro" id="IPR002629">
    <property type="entry name" value="Met_Synth_C/arc"/>
</dbReference>